<dbReference type="SUPFAM" id="SSF57701">
    <property type="entry name" value="Zn2/Cys6 DNA-binding domain"/>
    <property type="match status" value="1"/>
</dbReference>
<dbReference type="InterPro" id="IPR036864">
    <property type="entry name" value="Zn2-C6_fun-type_DNA-bd_sf"/>
</dbReference>
<dbReference type="AlphaFoldDB" id="A0AAV9H4K7"/>
<evidence type="ECO:0000256" key="1">
    <source>
        <dbReference type="ARBA" id="ARBA00023242"/>
    </source>
</evidence>
<feature type="domain" description="N-acetyltransferase" evidence="4">
    <location>
        <begin position="410"/>
        <end position="612"/>
    </location>
</feature>
<sequence>MMRRRHRKSRKGCLECKRRHIKCDETRPRCINCSTAERDCPYPTTEDGPGISPGEGASPAALDPGSGSGPSSVSPSAPVLSDHDPNFPSLPFSDGPPFSHLPQEVAPLVNMGHAELLHHFLTDSDMVYSLAVSMARDIVIAQALREPYLMHQCLALSASHLSVIRPHLASYYHNQAIQLQTQALTLFNAIDISQFEISVAHRVPGFVFSAILGFHALCDMLSYRDADFPSALARYVSYLRLHRGVYQIMEGHWEEIRETDLKPIIEAGIGWFEMESEGHECDDIRQRISQAGLDEETLKATMKAIGFVQCVFDGRPVPVGRTHILVSFGVMIPKAFFDLLESGRPEAMVVLAYYFLALHTCRSVWMIGGAGEHLFELVVNYLGEQWESWLERPKELMRMLKEEDGGDEMFTIARPTPAEAARIAEIHIAAMDANPLLHAQFPTAQSLAAAKEFLMRYTASQLGSATSGVLVAKETGTGRIVGFAKWDSPSHREEVKLESGELQDVDGCQREYLDGYVKLAEEAMERSFGDRECYRLSFVCIHPEYQGRGAGSELTRTVLEMAAVDRMPVYLESTESSVPMYEKYGFKQVDSFEMDMPGGSKYREVCMVLEHPVPPHP</sequence>
<evidence type="ECO:0000256" key="2">
    <source>
        <dbReference type="SAM" id="MobiDB-lite"/>
    </source>
</evidence>
<gene>
    <name evidence="5" type="ORF">QBC34DRAFT_445982</name>
</gene>
<dbReference type="Pfam" id="PF00172">
    <property type="entry name" value="Zn_clus"/>
    <property type="match status" value="1"/>
</dbReference>
<dbReference type="CDD" id="cd00067">
    <property type="entry name" value="GAL4"/>
    <property type="match status" value="1"/>
</dbReference>
<feature type="domain" description="Zn(2)-C6 fungal-type" evidence="3">
    <location>
        <begin position="12"/>
        <end position="42"/>
    </location>
</feature>
<name>A0AAV9H4K7_9PEZI</name>
<dbReference type="PANTHER" id="PTHR47784:SF4">
    <property type="entry name" value="ZN(II)2CYS6 TRANSCRIPTION FACTOR (EUROFUNG)"/>
    <property type="match status" value="1"/>
</dbReference>
<evidence type="ECO:0000313" key="5">
    <source>
        <dbReference type="EMBL" id="KAK4453906.1"/>
    </source>
</evidence>
<comment type="caution">
    <text evidence="5">The sequence shown here is derived from an EMBL/GenBank/DDBJ whole genome shotgun (WGS) entry which is preliminary data.</text>
</comment>
<dbReference type="InterPro" id="IPR000182">
    <property type="entry name" value="GNAT_dom"/>
</dbReference>
<dbReference type="PROSITE" id="PS50048">
    <property type="entry name" value="ZN2_CY6_FUNGAL_2"/>
    <property type="match status" value="1"/>
</dbReference>
<dbReference type="SUPFAM" id="SSF55729">
    <property type="entry name" value="Acyl-CoA N-acyltransferases (Nat)"/>
    <property type="match status" value="1"/>
</dbReference>
<reference evidence="5" key="1">
    <citation type="journal article" date="2023" name="Mol. Phylogenet. Evol.">
        <title>Genome-scale phylogeny and comparative genomics of the fungal order Sordariales.</title>
        <authorList>
            <person name="Hensen N."/>
            <person name="Bonometti L."/>
            <person name="Westerberg I."/>
            <person name="Brannstrom I.O."/>
            <person name="Guillou S."/>
            <person name="Cros-Aarteil S."/>
            <person name="Calhoun S."/>
            <person name="Haridas S."/>
            <person name="Kuo A."/>
            <person name="Mondo S."/>
            <person name="Pangilinan J."/>
            <person name="Riley R."/>
            <person name="LaButti K."/>
            <person name="Andreopoulos B."/>
            <person name="Lipzen A."/>
            <person name="Chen C."/>
            <person name="Yan M."/>
            <person name="Daum C."/>
            <person name="Ng V."/>
            <person name="Clum A."/>
            <person name="Steindorff A."/>
            <person name="Ohm R.A."/>
            <person name="Martin F."/>
            <person name="Silar P."/>
            <person name="Natvig D.O."/>
            <person name="Lalanne C."/>
            <person name="Gautier V."/>
            <person name="Ament-Velasquez S.L."/>
            <person name="Kruys A."/>
            <person name="Hutchinson M.I."/>
            <person name="Powell A.J."/>
            <person name="Barry K."/>
            <person name="Miller A.N."/>
            <person name="Grigoriev I.V."/>
            <person name="Debuchy R."/>
            <person name="Gladieux P."/>
            <person name="Hiltunen Thoren M."/>
            <person name="Johannesson H."/>
        </authorList>
    </citation>
    <scope>NUCLEOTIDE SEQUENCE</scope>
    <source>
        <strain evidence="5">PSN243</strain>
    </source>
</reference>
<dbReference type="InterPro" id="IPR001138">
    <property type="entry name" value="Zn2Cys6_DnaBD"/>
</dbReference>
<proteinExistence type="predicted"/>
<dbReference type="SMART" id="SM00066">
    <property type="entry name" value="GAL4"/>
    <property type="match status" value="1"/>
</dbReference>
<feature type="region of interest" description="Disordered" evidence="2">
    <location>
        <begin position="34"/>
        <end position="94"/>
    </location>
</feature>
<feature type="compositionally biased region" description="Low complexity" evidence="2">
    <location>
        <begin position="56"/>
        <end position="80"/>
    </location>
</feature>
<keyword evidence="1" id="KW-0539">Nucleus</keyword>
<reference evidence="5" key="2">
    <citation type="submission" date="2023-05" db="EMBL/GenBank/DDBJ databases">
        <authorList>
            <consortium name="Lawrence Berkeley National Laboratory"/>
            <person name="Steindorff A."/>
            <person name="Hensen N."/>
            <person name="Bonometti L."/>
            <person name="Westerberg I."/>
            <person name="Brannstrom I.O."/>
            <person name="Guillou S."/>
            <person name="Cros-Aarteil S."/>
            <person name="Calhoun S."/>
            <person name="Haridas S."/>
            <person name="Kuo A."/>
            <person name="Mondo S."/>
            <person name="Pangilinan J."/>
            <person name="Riley R."/>
            <person name="Labutti K."/>
            <person name="Andreopoulos B."/>
            <person name="Lipzen A."/>
            <person name="Chen C."/>
            <person name="Yanf M."/>
            <person name="Daum C."/>
            <person name="Ng V."/>
            <person name="Clum A."/>
            <person name="Ohm R."/>
            <person name="Martin F."/>
            <person name="Silar P."/>
            <person name="Natvig D."/>
            <person name="Lalanne C."/>
            <person name="Gautier V."/>
            <person name="Ament-Velasquez S.L."/>
            <person name="Kruys A."/>
            <person name="Hutchinson M.I."/>
            <person name="Powell A.J."/>
            <person name="Barry K."/>
            <person name="Miller A.N."/>
            <person name="Grigoriev I.V."/>
            <person name="Debuchy R."/>
            <person name="Gladieux P."/>
            <person name="Thoren M.H."/>
            <person name="Johannesson H."/>
        </authorList>
    </citation>
    <scope>NUCLEOTIDE SEQUENCE</scope>
    <source>
        <strain evidence="5">PSN243</strain>
    </source>
</reference>
<dbReference type="Proteomes" id="UP001321760">
    <property type="component" value="Unassembled WGS sequence"/>
</dbReference>
<organism evidence="5 6">
    <name type="scientific">Podospora aff. communis PSN243</name>
    <dbReference type="NCBI Taxonomy" id="3040156"/>
    <lineage>
        <taxon>Eukaryota</taxon>
        <taxon>Fungi</taxon>
        <taxon>Dikarya</taxon>
        <taxon>Ascomycota</taxon>
        <taxon>Pezizomycotina</taxon>
        <taxon>Sordariomycetes</taxon>
        <taxon>Sordariomycetidae</taxon>
        <taxon>Sordariales</taxon>
        <taxon>Podosporaceae</taxon>
        <taxon>Podospora</taxon>
    </lineage>
</organism>
<keyword evidence="6" id="KW-1185">Reference proteome</keyword>
<dbReference type="PROSITE" id="PS00463">
    <property type="entry name" value="ZN2_CY6_FUNGAL_1"/>
    <property type="match status" value="1"/>
</dbReference>
<dbReference type="Gene3D" id="3.40.630.30">
    <property type="match status" value="1"/>
</dbReference>
<dbReference type="CDD" id="cd04301">
    <property type="entry name" value="NAT_SF"/>
    <property type="match status" value="1"/>
</dbReference>
<dbReference type="Pfam" id="PF13673">
    <property type="entry name" value="Acetyltransf_10"/>
    <property type="match status" value="1"/>
</dbReference>
<dbReference type="InterPro" id="IPR016181">
    <property type="entry name" value="Acyl_CoA_acyltransferase"/>
</dbReference>
<protein>
    <submittedName>
        <fullName evidence="5">Sterol uptake control protein 2</fullName>
    </submittedName>
</protein>
<dbReference type="GO" id="GO:0016747">
    <property type="term" value="F:acyltransferase activity, transferring groups other than amino-acyl groups"/>
    <property type="evidence" value="ECO:0007669"/>
    <property type="project" value="InterPro"/>
</dbReference>
<evidence type="ECO:0000259" key="4">
    <source>
        <dbReference type="PROSITE" id="PS51186"/>
    </source>
</evidence>
<dbReference type="PANTHER" id="PTHR47784">
    <property type="entry name" value="STEROL UPTAKE CONTROL PROTEIN 2"/>
    <property type="match status" value="1"/>
</dbReference>
<evidence type="ECO:0000259" key="3">
    <source>
        <dbReference type="PROSITE" id="PS50048"/>
    </source>
</evidence>
<accession>A0AAV9H4K7</accession>
<dbReference type="GO" id="GO:0001228">
    <property type="term" value="F:DNA-binding transcription activator activity, RNA polymerase II-specific"/>
    <property type="evidence" value="ECO:0007669"/>
    <property type="project" value="TreeGrafter"/>
</dbReference>
<dbReference type="PROSITE" id="PS51186">
    <property type="entry name" value="GNAT"/>
    <property type="match status" value="1"/>
</dbReference>
<evidence type="ECO:0000313" key="6">
    <source>
        <dbReference type="Proteomes" id="UP001321760"/>
    </source>
</evidence>
<dbReference type="InterPro" id="IPR053157">
    <property type="entry name" value="Sterol_Uptake_Regulator"/>
</dbReference>
<dbReference type="EMBL" id="MU865918">
    <property type="protein sequence ID" value="KAK4453906.1"/>
    <property type="molecule type" value="Genomic_DNA"/>
</dbReference>
<dbReference type="GO" id="GO:0008270">
    <property type="term" value="F:zinc ion binding"/>
    <property type="evidence" value="ECO:0007669"/>
    <property type="project" value="InterPro"/>
</dbReference>
<dbReference type="Gene3D" id="4.10.240.10">
    <property type="entry name" value="Zn(2)-C6 fungal-type DNA-binding domain"/>
    <property type="match status" value="1"/>
</dbReference>